<dbReference type="CDD" id="cd01392">
    <property type="entry name" value="HTH_LacI"/>
    <property type="match status" value="1"/>
</dbReference>
<dbReference type="InterPro" id="IPR010982">
    <property type="entry name" value="Lambda_DNA-bd_dom_sf"/>
</dbReference>
<evidence type="ECO:0000259" key="4">
    <source>
        <dbReference type="PROSITE" id="PS50932"/>
    </source>
</evidence>
<dbReference type="InterPro" id="IPR000843">
    <property type="entry name" value="HTH_LacI"/>
</dbReference>
<evidence type="ECO:0000313" key="5">
    <source>
        <dbReference type="EMBL" id="MCQ4840646.1"/>
    </source>
</evidence>
<dbReference type="GeneID" id="90531282"/>
<dbReference type="SUPFAM" id="SSF53822">
    <property type="entry name" value="Periplasmic binding protein-like I"/>
    <property type="match status" value="1"/>
</dbReference>
<dbReference type="PANTHER" id="PTHR30146:SF109">
    <property type="entry name" value="HTH-TYPE TRANSCRIPTIONAL REGULATOR GALS"/>
    <property type="match status" value="1"/>
</dbReference>
<dbReference type="Gene3D" id="1.10.260.40">
    <property type="entry name" value="lambda repressor-like DNA-binding domains"/>
    <property type="match status" value="1"/>
</dbReference>
<keyword evidence="2" id="KW-0238">DNA-binding</keyword>
<feature type="domain" description="HTH lacI-type" evidence="4">
    <location>
        <begin position="2"/>
        <end position="56"/>
    </location>
</feature>
<dbReference type="Proteomes" id="UP001524473">
    <property type="component" value="Unassembled WGS sequence"/>
</dbReference>
<evidence type="ECO:0000256" key="1">
    <source>
        <dbReference type="ARBA" id="ARBA00023015"/>
    </source>
</evidence>
<dbReference type="PROSITE" id="PS50932">
    <property type="entry name" value="HTH_LACI_2"/>
    <property type="match status" value="1"/>
</dbReference>
<dbReference type="Pfam" id="PF13377">
    <property type="entry name" value="Peripla_BP_3"/>
    <property type="match status" value="1"/>
</dbReference>
<comment type="caution">
    <text evidence="5">The sequence shown here is derived from an EMBL/GenBank/DDBJ whole genome shotgun (WGS) entry which is preliminary data.</text>
</comment>
<dbReference type="InterPro" id="IPR046335">
    <property type="entry name" value="LacI/GalR-like_sensor"/>
</dbReference>
<dbReference type="RefSeq" id="WP_066860828.1">
    <property type="nucleotide sequence ID" value="NZ_CABKVV010000010.1"/>
</dbReference>
<gene>
    <name evidence="5" type="ORF">NE695_12075</name>
</gene>
<reference evidence="5 6" key="1">
    <citation type="submission" date="2022-06" db="EMBL/GenBank/DDBJ databases">
        <title>Isolation of gut microbiota from human fecal samples.</title>
        <authorList>
            <person name="Pamer E.G."/>
            <person name="Barat B."/>
            <person name="Waligurski E."/>
            <person name="Medina S."/>
            <person name="Paddock L."/>
            <person name="Mostad J."/>
        </authorList>
    </citation>
    <scope>NUCLEOTIDE SEQUENCE [LARGE SCALE GENOMIC DNA]</scope>
    <source>
        <strain evidence="5 6">DFI.9.73</strain>
    </source>
</reference>
<proteinExistence type="predicted"/>
<evidence type="ECO:0000313" key="6">
    <source>
        <dbReference type="Proteomes" id="UP001524473"/>
    </source>
</evidence>
<dbReference type="InterPro" id="IPR028082">
    <property type="entry name" value="Peripla_BP_I"/>
</dbReference>
<accession>A0ABT1S131</accession>
<dbReference type="SUPFAM" id="SSF47413">
    <property type="entry name" value="lambda repressor-like DNA-binding domains"/>
    <property type="match status" value="1"/>
</dbReference>
<dbReference type="Gene3D" id="3.40.50.2300">
    <property type="match status" value="2"/>
</dbReference>
<keyword evidence="3" id="KW-0804">Transcription</keyword>
<keyword evidence="6" id="KW-1185">Reference proteome</keyword>
<dbReference type="Pfam" id="PF00356">
    <property type="entry name" value="LacI"/>
    <property type="match status" value="1"/>
</dbReference>
<dbReference type="EMBL" id="JANFZH010000027">
    <property type="protein sequence ID" value="MCQ4840646.1"/>
    <property type="molecule type" value="Genomic_DNA"/>
</dbReference>
<organism evidence="5 6">
    <name type="scientific">Neglectibacter timonensis</name>
    <dbReference type="NCBI Taxonomy" id="1776382"/>
    <lineage>
        <taxon>Bacteria</taxon>
        <taxon>Bacillati</taxon>
        <taxon>Bacillota</taxon>
        <taxon>Clostridia</taxon>
        <taxon>Eubacteriales</taxon>
        <taxon>Oscillospiraceae</taxon>
        <taxon>Neglectibacter</taxon>
    </lineage>
</organism>
<dbReference type="CDD" id="cd06267">
    <property type="entry name" value="PBP1_LacI_sugar_binding-like"/>
    <property type="match status" value="1"/>
</dbReference>
<sequence length="339" mass="36679">MVNLKDVALRAGVSLTQASRALNGREDVSEATRKKVEKAAVELGYVKNMAASALAGSIPLQIAALVKGIEQESTDFGSPNIHSLLSGISSYASSHSLEAATYLLDDSCTSYAGYCRQRGVRGAILFGADYQSGNYREMVESELCCVVIDIPLEAERKGCVLVNDFYYAKQAAAALIESGCRQVFMLSGHPRAYVSQTREAGFRAALAEAGLPCLPEQIINADFDWKEARQATLELLKRCPETDGIFCASDYMALGCHSALQHLKKKIPEEVSLFGFDGLVSTQMVHPTIATVRQDSFRKGYRAAELLHKLLLGEACDHTVTVPCQMIPGGSVKKTDAGR</sequence>
<evidence type="ECO:0000256" key="2">
    <source>
        <dbReference type="ARBA" id="ARBA00023125"/>
    </source>
</evidence>
<dbReference type="SMART" id="SM00354">
    <property type="entry name" value="HTH_LACI"/>
    <property type="match status" value="1"/>
</dbReference>
<dbReference type="PANTHER" id="PTHR30146">
    <property type="entry name" value="LACI-RELATED TRANSCRIPTIONAL REPRESSOR"/>
    <property type="match status" value="1"/>
</dbReference>
<keyword evidence="1" id="KW-0805">Transcription regulation</keyword>
<evidence type="ECO:0000256" key="3">
    <source>
        <dbReference type="ARBA" id="ARBA00023163"/>
    </source>
</evidence>
<protein>
    <submittedName>
        <fullName evidence="5">LacI family transcriptional regulator</fullName>
    </submittedName>
</protein>
<name>A0ABT1S131_9FIRM</name>